<comment type="similarity">
    <text evidence="1">Belongs to the UPF0065 (bug) family.</text>
</comment>
<dbReference type="PANTHER" id="PTHR42928">
    <property type="entry name" value="TRICARBOXYLATE-BINDING PROTEIN"/>
    <property type="match status" value="1"/>
</dbReference>
<proteinExistence type="inferred from homology"/>
<organism evidence="3 4">
    <name type="scientific">Bosea rubneri</name>
    <dbReference type="NCBI Taxonomy" id="3075434"/>
    <lineage>
        <taxon>Bacteria</taxon>
        <taxon>Pseudomonadati</taxon>
        <taxon>Pseudomonadota</taxon>
        <taxon>Alphaproteobacteria</taxon>
        <taxon>Hyphomicrobiales</taxon>
        <taxon>Boseaceae</taxon>
        <taxon>Bosea</taxon>
    </lineage>
</organism>
<dbReference type="RefSeq" id="WP_316018971.1">
    <property type="nucleotide sequence ID" value="NZ_JAWDID010000020.1"/>
</dbReference>
<reference evidence="3 4" key="1">
    <citation type="submission" date="2023-09" db="EMBL/GenBank/DDBJ databases">
        <title>Whole genome shotgun sequencing (WGS) of Bosea sp. ZW T0_25, isolated from stored onions (Allium cepa).</title>
        <authorList>
            <person name="Stoll D.A."/>
            <person name="Huch M."/>
        </authorList>
    </citation>
    <scope>NUCLEOTIDE SEQUENCE [LARGE SCALE GENOMIC DNA]</scope>
    <source>
        <strain evidence="3 4">ZW T0_25</strain>
    </source>
</reference>
<dbReference type="Pfam" id="PF03401">
    <property type="entry name" value="TctC"/>
    <property type="match status" value="1"/>
</dbReference>
<name>A0ABU3S8M2_9HYPH</name>
<dbReference type="InterPro" id="IPR005064">
    <property type="entry name" value="BUG"/>
</dbReference>
<keyword evidence="2" id="KW-0732">Signal</keyword>
<gene>
    <name evidence="3" type="ORF">RKE40_14665</name>
</gene>
<feature type="signal peptide" evidence="2">
    <location>
        <begin position="1"/>
        <end position="29"/>
    </location>
</feature>
<evidence type="ECO:0000313" key="4">
    <source>
        <dbReference type="Proteomes" id="UP001254257"/>
    </source>
</evidence>
<dbReference type="EMBL" id="JAWDID010000020">
    <property type="protein sequence ID" value="MDU0341137.1"/>
    <property type="molecule type" value="Genomic_DNA"/>
</dbReference>
<dbReference type="Gene3D" id="3.40.190.150">
    <property type="entry name" value="Bordetella uptake gene, domain 1"/>
    <property type="match status" value="1"/>
</dbReference>
<dbReference type="SUPFAM" id="SSF53850">
    <property type="entry name" value="Periplasmic binding protein-like II"/>
    <property type="match status" value="1"/>
</dbReference>
<evidence type="ECO:0000256" key="1">
    <source>
        <dbReference type="ARBA" id="ARBA00006987"/>
    </source>
</evidence>
<feature type="chain" id="PRO_5046157951" evidence="2">
    <location>
        <begin position="30"/>
        <end position="323"/>
    </location>
</feature>
<evidence type="ECO:0000256" key="2">
    <source>
        <dbReference type="SAM" id="SignalP"/>
    </source>
</evidence>
<evidence type="ECO:0000313" key="3">
    <source>
        <dbReference type="EMBL" id="MDU0341137.1"/>
    </source>
</evidence>
<dbReference type="PIRSF" id="PIRSF017082">
    <property type="entry name" value="YflP"/>
    <property type="match status" value="1"/>
</dbReference>
<dbReference type="Gene3D" id="3.40.190.10">
    <property type="entry name" value="Periplasmic binding protein-like II"/>
    <property type="match status" value="1"/>
</dbReference>
<sequence length="323" mass="33867">MRQLRGRFACLLSAAAMLAISTAPGSAQAPAYPSDRINMTVAFAAGGFVDTFARIVGQKLNEKWGKAVTVENRAGAGGNTAAALIANAKPDGLNLLVTSTAIAINETLYKKRDYALDQLVPVAIAASSPESIATHPSKPGTLKDYLAWAKGNEVTFASAGVGSGSHLATEYFLKTLAKQPATHIPFRGGALSVQAALGNQVDMVASSFGIIPQVVEGKLKGLAVASETRVAAMPDVPTYTEAGYPFVAESWVGIFAPAKTPPAIIEQLNAAITEIVNDPQTKQKLLGMGYLLHTRSAPQTAAYLKDEVRKWGEMVQAVGVTVE</sequence>
<dbReference type="Proteomes" id="UP001254257">
    <property type="component" value="Unassembled WGS sequence"/>
</dbReference>
<protein>
    <submittedName>
        <fullName evidence="3">Tripartite tricarboxylate transporter substrate-binding protein</fullName>
    </submittedName>
</protein>
<comment type="caution">
    <text evidence="3">The sequence shown here is derived from an EMBL/GenBank/DDBJ whole genome shotgun (WGS) entry which is preliminary data.</text>
</comment>
<keyword evidence="4" id="KW-1185">Reference proteome</keyword>
<accession>A0ABU3S8M2</accession>
<dbReference type="PANTHER" id="PTHR42928:SF5">
    <property type="entry name" value="BLR1237 PROTEIN"/>
    <property type="match status" value="1"/>
</dbReference>
<dbReference type="InterPro" id="IPR042100">
    <property type="entry name" value="Bug_dom1"/>
</dbReference>